<dbReference type="Pfam" id="PF13469">
    <property type="entry name" value="Sulfotransfer_3"/>
    <property type="match status" value="1"/>
</dbReference>
<dbReference type="Proteomes" id="UP000265614">
    <property type="component" value="Unassembled WGS sequence"/>
</dbReference>
<dbReference type="PANTHER" id="PTHR12788:SF10">
    <property type="entry name" value="PROTEIN-TYROSINE SULFOTRANSFERASE"/>
    <property type="match status" value="1"/>
</dbReference>
<reference evidence="3 4" key="1">
    <citation type="submission" date="2018-09" db="EMBL/GenBank/DDBJ databases">
        <title>YIM 75000 draft genome.</title>
        <authorList>
            <person name="Tang S."/>
            <person name="Feng Y."/>
        </authorList>
    </citation>
    <scope>NUCLEOTIDE SEQUENCE [LARGE SCALE GENOMIC DNA]</scope>
    <source>
        <strain evidence="3 4">YIM 75000</strain>
    </source>
</reference>
<dbReference type="AlphaFoldDB" id="A0A3A3Z1E3"/>
<feature type="region of interest" description="Disordered" evidence="2">
    <location>
        <begin position="1"/>
        <end position="64"/>
    </location>
</feature>
<gene>
    <name evidence="3" type="ORF">D5H78_08765</name>
</gene>
<protein>
    <submittedName>
        <fullName evidence="3">Sulfotransferase</fullName>
    </submittedName>
</protein>
<dbReference type="InterPro" id="IPR027417">
    <property type="entry name" value="P-loop_NTPase"/>
</dbReference>
<keyword evidence="1 3" id="KW-0808">Transferase</keyword>
<feature type="compositionally biased region" description="Low complexity" evidence="2">
    <location>
        <begin position="16"/>
        <end position="38"/>
    </location>
</feature>
<keyword evidence="4" id="KW-1185">Reference proteome</keyword>
<dbReference type="InterPro" id="IPR026634">
    <property type="entry name" value="TPST-like"/>
</dbReference>
<dbReference type="GO" id="GO:0008476">
    <property type="term" value="F:protein-tyrosine sulfotransferase activity"/>
    <property type="evidence" value="ECO:0007669"/>
    <property type="project" value="InterPro"/>
</dbReference>
<dbReference type="OrthoDB" id="9777890at2"/>
<organism evidence="3 4">
    <name type="scientific">Vallicoccus soli</name>
    <dbReference type="NCBI Taxonomy" id="2339232"/>
    <lineage>
        <taxon>Bacteria</taxon>
        <taxon>Bacillati</taxon>
        <taxon>Actinomycetota</taxon>
        <taxon>Actinomycetes</taxon>
        <taxon>Motilibacterales</taxon>
        <taxon>Vallicoccaceae</taxon>
        <taxon>Vallicoccus</taxon>
    </lineage>
</organism>
<dbReference type="EMBL" id="QZEZ01000003">
    <property type="protein sequence ID" value="RJK96327.1"/>
    <property type="molecule type" value="Genomic_DNA"/>
</dbReference>
<dbReference type="PANTHER" id="PTHR12788">
    <property type="entry name" value="PROTEIN-TYROSINE SULFOTRANSFERASE 2"/>
    <property type="match status" value="1"/>
</dbReference>
<evidence type="ECO:0000313" key="3">
    <source>
        <dbReference type="EMBL" id="RJK96327.1"/>
    </source>
</evidence>
<feature type="compositionally biased region" description="Basic and acidic residues" evidence="2">
    <location>
        <begin position="1"/>
        <end position="12"/>
    </location>
</feature>
<proteinExistence type="predicted"/>
<name>A0A3A3Z1E3_9ACTN</name>
<evidence type="ECO:0000256" key="2">
    <source>
        <dbReference type="SAM" id="MobiDB-lite"/>
    </source>
</evidence>
<evidence type="ECO:0000256" key="1">
    <source>
        <dbReference type="ARBA" id="ARBA00022679"/>
    </source>
</evidence>
<dbReference type="SUPFAM" id="SSF52540">
    <property type="entry name" value="P-loop containing nucleoside triphosphate hydrolases"/>
    <property type="match status" value="1"/>
</dbReference>
<sequence length="471" mass="51138">MHGEYPPRDRLVPRPGDAASGACARGARGLAPGAGLRGVPEAAGVGQHPPRPPRRGAGAGGGAGVEVDAVPRGGLRLLRRAVPAVHGIPLSRRTGTRPRGTRAAMLVRGTCRAHPLRPVRLPTPAQPLRRRCRACARRRCGVRPLPAGGAGSMAAVPDTAPLPVLSPPAFTGGTGRSGTTVVARMLDRHPRIARTRPWEVRFLTDRFGLCDLVEEREGGPLRRLARAALATAAPPRPLRPVGGPSAFEERLRGPWWRRTAGNGKVVGLHQGLEPEVLERALDGFRDRLREDAPAAARRLVHDLLDPPARALGRERWIETTPLNAARVDSLVRFLPDLRLVHMVRDGRDVCASVAPRYWGPDDMDSALDWWEARMLRAGRALARVPAANVLTVQLEDLVLRDREATLHRVLDFLGLDPAPGVLRFHAEHMAPRAANLGRWEQALQGADRDRFAARYDAALERLRVAGAPVPR</sequence>
<comment type="caution">
    <text evidence="3">The sequence shown here is derived from an EMBL/GenBank/DDBJ whole genome shotgun (WGS) entry which is preliminary data.</text>
</comment>
<dbReference type="Gene3D" id="3.40.50.300">
    <property type="entry name" value="P-loop containing nucleotide triphosphate hydrolases"/>
    <property type="match status" value="1"/>
</dbReference>
<accession>A0A3A3Z1E3</accession>
<evidence type="ECO:0000313" key="4">
    <source>
        <dbReference type="Proteomes" id="UP000265614"/>
    </source>
</evidence>